<feature type="domain" description="Cytochrome b561" evidence="12">
    <location>
        <begin position="84"/>
        <end position="237"/>
    </location>
</feature>
<evidence type="ECO:0000256" key="1">
    <source>
        <dbReference type="ARBA" id="ARBA00001970"/>
    </source>
</evidence>
<dbReference type="GO" id="GO:0016020">
    <property type="term" value="C:membrane"/>
    <property type="evidence" value="ECO:0007669"/>
    <property type="project" value="UniProtKB-SubCell"/>
</dbReference>
<evidence type="ECO:0000256" key="2">
    <source>
        <dbReference type="ARBA" id="ARBA00004141"/>
    </source>
</evidence>
<keyword evidence="6" id="KW-0479">Metal-binding</keyword>
<dbReference type="eggNOG" id="ENOG502SB9P">
    <property type="taxonomic scope" value="Eukaryota"/>
</dbReference>
<keyword evidence="7" id="KW-0249">Electron transport</keyword>
<evidence type="ECO:0000256" key="8">
    <source>
        <dbReference type="ARBA" id="ARBA00022989"/>
    </source>
</evidence>
<evidence type="ECO:0000313" key="14">
    <source>
        <dbReference type="Proteomes" id="UP000266841"/>
    </source>
</evidence>
<evidence type="ECO:0000256" key="9">
    <source>
        <dbReference type="ARBA" id="ARBA00023004"/>
    </source>
</evidence>
<evidence type="ECO:0000256" key="10">
    <source>
        <dbReference type="ARBA" id="ARBA00023136"/>
    </source>
</evidence>
<dbReference type="EMBL" id="AGNL01047565">
    <property type="protein sequence ID" value="EJK46741.1"/>
    <property type="molecule type" value="Genomic_DNA"/>
</dbReference>
<evidence type="ECO:0000256" key="5">
    <source>
        <dbReference type="ARBA" id="ARBA00022692"/>
    </source>
</evidence>
<keyword evidence="9" id="KW-0408">Iron</keyword>
<dbReference type="PANTHER" id="PTHR15422:SF45">
    <property type="entry name" value="CYTOCHROME B561 DOMAIN-CONTAINING PROTEIN"/>
    <property type="match status" value="1"/>
</dbReference>
<feature type="transmembrane region" description="Helical" evidence="11">
    <location>
        <begin position="220"/>
        <end position="239"/>
    </location>
</feature>
<keyword evidence="3" id="KW-0813">Transport</keyword>
<dbReference type="OrthoDB" id="432881at2759"/>
<gene>
    <name evidence="13" type="ORF">THAOC_34575</name>
</gene>
<dbReference type="AlphaFoldDB" id="K0RCG9"/>
<comment type="caution">
    <text evidence="13">The sequence shown here is derived from an EMBL/GenBank/DDBJ whole genome shotgun (WGS) entry which is preliminary data.</text>
</comment>
<keyword evidence="10 11" id="KW-0472">Membrane</keyword>
<dbReference type="InterPro" id="IPR006593">
    <property type="entry name" value="Cyt_b561/ferric_Rdtase_TM"/>
</dbReference>
<accession>K0RCG9</accession>
<dbReference type="OMA" id="YNTKTHG"/>
<feature type="transmembrane region" description="Helical" evidence="11">
    <location>
        <begin position="178"/>
        <end position="200"/>
    </location>
</feature>
<evidence type="ECO:0000256" key="4">
    <source>
        <dbReference type="ARBA" id="ARBA00022617"/>
    </source>
</evidence>
<evidence type="ECO:0000256" key="3">
    <source>
        <dbReference type="ARBA" id="ARBA00022448"/>
    </source>
</evidence>
<evidence type="ECO:0000256" key="7">
    <source>
        <dbReference type="ARBA" id="ARBA00022982"/>
    </source>
</evidence>
<keyword evidence="5 11" id="KW-0812">Transmembrane</keyword>
<comment type="cofactor">
    <cofactor evidence="1">
        <name>heme b</name>
        <dbReference type="ChEBI" id="CHEBI:60344"/>
    </cofactor>
</comment>
<dbReference type="GO" id="GO:0140575">
    <property type="term" value="F:transmembrane monodehydroascorbate reductase activity"/>
    <property type="evidence" value="ECO:0007669"/>
    <property type="project" value="InterPro"/>
</dbReference>
<comment type="subcellular location">
    <subcellularLocation>
        <location evidence="2">Membrane</location>
        <topology evidence="2">Multi-pass membrane protein</topology>
    </subcellularLocation>
</comment>
<evidence type="ECO:0000313" key="13">
    <source>
        <dbReference type="EMBL" id="EJK46741.1"/>
    </source>
</evidence>
<name>K0RCG9_THAOC</name>
<feature type="transmembrane region" description="Helical" evidence="11">
    <location>
        <begin position="81"/>
        <end position="102"/>
    </location>
</feature>
<keyword evidence="14" id="KW-1185">Reference proteome</keyword>
<reference evidence="13 14" key="1">
    <citation type="journal article" date="2012" name="Genome Biol.">
        <title>Genome and low-iron response of an oceanic diatom adapted to chronic iron limitation.</title>
        <authorList>
            <person name="Lommer M."/>
            <person name="Specht M."/>
            <person name="Roy A.S."/>
            <person name="Kraemer L."/>
            <person name="Andreson R."/>
            <person name="Gutowska M.A."/>
            <person name="Wolf J."/>
            <person name="Bergner S.V."/>
            <person name="Schilhabel M.B."/>
            <person name="Klostermeier U.C."/>
            <person name="Beiko R.G."/>
            <person name="Rosenstiel P."/>
            <person name="Hippler M."/>
            <person name="Laroche J."/>
        </authorList>
    </citation>
    <scope>NUCLEOTIDE SEQUENCE [LARGE SCALE GENOMIC DNA]</scope>
    <source>
        <strain evidence="13 14">CCMP1005</strain>
    </source>
</reference>
<evidence type="ECO:0000256" key="11">
    <source>
        <dbReference type="SAM" id="Phobius"/>
    </source>
</evidence>
<evidence type="ECO:0000256" key="6">
    <source>
        <dbReference type="ARBA" id="ARBA00022723"/>
    </source>
</evidence>
<evidence type="ECO:0000259" key="12">
    <source>
        <dbReference type="SMART" id="SM00665"/>
    </source>
</evidence>
<feature type="transmembrane region" description="Helical" evidence="11">
    <location>
        <begin position="22"/>
        <end position="41"/>
    </location>
</feature>
<proteinExistence type="predicted"/>
<keyword evidence="8 11" id="KW-1133">Transmembrane helix</keyword>
<dbReference type="GO" id="GO:0046872">
    <property type="term" value="F:metal ion binding"/>
    <property type="evidence" value="ECO:0007669"/>
    <property type="project" value="UniProtKB-KW"/>
</dbReference>
<dbReference type="PANTHER" id="PTHR15422">
    <property type="entry name" value="OS05G0565100 PROTEIN"/>
    <property type="match status" value="1"/>
</dbReference>
<sequence length="264" mass="28098">MLPTNAGETVGSRKMPIESSKYVILVGLLSVHALGGGYYAATQPAGTNGIHHGCDNIMRKSSLFTPSAPSRLPLLGAGWRYFSWHPFLMMIGMVGLMGTAALTKKKGGYSNTKLHGIMASAGLLLASGGFYVIYQNKINMGKDHFTTLHGKGKNEIVRGKKETPETHLKLSICLPPTFPSSAGLTAFAGLSLPAVAGAVFLHPDFGIDKSNKLYRKVHKVVSRVLLLLAWGATISGFKTLIGDDYVTLAIFAAPVVIAAPFTLL</sequence>
<organism evidence="13 14">
    <name type="scientific">Thalassiosira oceanica</name>
    <name type="common">Marine diatom</name>
    <dbReference type="NCBI Taxonomy" id="159749"/>
    <lineage>
        <taxon>Eukaryota</taxon>
        <taxon>Sar</taxon>
        <taxon>Stramenopiles</taxon>
        <taxon>Ochrophyta</taxon>
        <taxon>Bacillariophyta</taxon>
        <taxon>Coscinodiscophyceae</taxon>
        <taxon>Thalassiosirophycidae</taxon>
        <taxon>Thalassiosirales</taxon>
        <taxon>Thalassiosiraceae</taxon>
        <taxon>Thalassiosira</taxon>
    </lineage>
</organism>
<dbReference type="InterPro" id="IPR045150">
    <property type="entry name" value="CYB561D1/2"/>
</dbReference>
<dbReference type="Proteomes" id="UP000266841">
    <property type="component" value="Unassembled WGS sequence"/>
</dbReference>
<dbReference type="CDD" id="cd08761">
    <property type="entry name" value="Cyt_b561_CYB561D2_like"/>
    <property type="match status" value="1"/>
</dbReference>
<dbReference type="Gene3D" id="1.20.120.1770">
    <property type="match status" value="1"/>
</dbReference>
<dbReference type="SMART" id="SM00665">
    <property type="entry name" value="B561"/>
    <property type="match status" value="1"/>
</dbReference>
<feature type="transmembrane region" description="Helical" evidence="11">
    <location>
        <begin position="245"/>
        <end position="263"/>
    </location>
</feature>
<feature type="transmembrane region" description="Helical" evidence="11">
    <location>
        <begin position="114"/>
        <end position="134"/>
    </location>
</feature>
<protein>
    <recommendedName>
        <fullName evidence="12">Cytochrome b561 domain-containing protein</fullName>
    </recommendedName>
</protein>
<dbReference type="Pfam" id="PF03188">
    <property type="entry name" value="Cytochrom_B561"/>
    <property type="match status" value="1"/>
</dbReference>
<keyword evidence="4" id="KW-0349">Heme</keyword>